<dbReference type="InterPro" id="IPR025789">
    <property type="entry name" value="DOT1_dom"/>
</dbReference>
<keyword evidence="1" id="KW-0489">Methyltransferase</keyword>
<proteinExistence type="predicted"/>
<organism evidence="5 6">
    <name type="scientific">Candidatus Uhrbacteria bacterium CG10_big_fil_rev_8_21_14_0_10_48_16</name>
    <dbReference type="NCBI Taxonomy" id="1975038"/>
    <lineage>
        <taxon>Bacteria</taxon>
        <taxon>Candidatus Uhriibacteriota</taxon>
    </lineage>
</organism>
<dbReference type="Pfam" id="PF08123">
    <property type="entry name" value="DOT1"/>
    <property type="match status" value="1"/>
</dbReference>
<evidence type="ECO:0000313" key="6">
    <source>
        <dbReference type="Proteomes" id="UP000231436"/>
    </source>
</evidence>
<dbReference type="Gene3D" id="3.40.50.150">
    <property type="entry name" value="Vaccinia Virus protein VP39"/>
    <property type="match status" value="1"/>
</dbReference>
<gene>
    <name evidence="5" type="ORF">COV05_03620</name>
</gene>
<evidence type="ECO:0000256" key="1">
    <source>
        <dbReference type="ARBA" id="ARBA00022603"/>
    </source>
</evidence>
<dbReference type="EMBL" id="PFEU01000017">
    <property type="protein sequence ID" value="PJE76644.1"/>
    <property type="molecule type" value="Genomic_DNA"/>
</dbReference>
<dbReference type="SUPFAM" id="SSF53335">
    <property type="entry name" value="S-adenosyl-L-methionine-dependent methyltransferases"/>
    <property type="match status" value="1"/>
</dbReference>
<reference evidence="6" key="1">
    <citation type="submission" date="2017-09" db="EMBL/GenBank/DDBJ databases">
        <title>Depth-based differentiation of microbial function through sediment-hosted aquifers and enrichment of novel symbionts in the deep terrestrial subsurface.</title>
        <authorList>
            <person name="Probst A.J."/>
            <person name="Ladd B."/>
            <person name="Jarett J.K."/>
            <person name="Geller-Mcgrath D.E."/>
            <person name="Sieber C.M.K."/>
            <person name="Emerson J.B."/>
            <person name="Anantharaman K."/>
            <person name="Thomas B.C."/>
            <person name="Malmstrom R."/>
            <person name="Stieglmeier M."/>
            <person name="Klingl A."/>
            <person name="Woyke T."/>
            <person name="Ryan C.M."/>
            <person name="Banfield J.F."/>
        </authorList>
    </citation>
    <scope>NUCLEOTIDE SEQUENCE [LARGE SCALE GENOMIC DNA]</scope>
</reference>
<evidence type="ECO:0000259" key="4">
    <source>
        <dbReference type="Pfam" id="PF08123"/>
    </source>
</evidence>
<evidence type="ECO:0000313" key="5">
    <source>
        <dbReference type="EMBL" id="PJE76644.1"/>
    </source>
</evidence>
<dbReference type="GO" id="GO:0031151">
    <property type="term" value="F:histone H3K79 methyltransferase activity"/>
    <property type="evidence" value="ECO:0007669"/>
    <property type="project" value="InterPro"/>
</dbReference>
<protein>
    <recommendedName>
        <fullName evidence="4">DOT1 domain-containing protein</fullName>
    </recommendedName>
</protein>
<dbReference type="AlphaFoldDB" id="A0A2M8LGS6"/>
<sequence length="183" mass="20494">MDIIIFFLILSATLVIVTNVLAIYWFGAMLIPAFAGGAPYVPTRPEIMERMFELAQISQNDIVVDLGSGDGRLVIASAQAGAKQSIGYEIHPGLVRLSTWKIRRAGFENSAIIKNQSMWNADLTHADLIFLYQIPYAMGRIKRLLERDLRPGSRIVSHAFKIPGWEPDEVHGNVLLYKIKDRA</sequence>
<accession>A0A2M8LGS6</accession>
<dbReference type="Proteomes" id="UP000231436">
    <property type="component" value="Unassembled WGS sequence"/>
</dbReference>
<evidence type="ECO:0000256" key="2">
    <source>
        <dbReference type="ARBA" id="ARBA00022679"/>
    </source>
</evidence>
<feature type="domain" description="DOT1" evidence="4">
    <location>
        <begin position="42"/>
        <end position="93"/>
    </location>
</feature>
<dbReference type="PANTHER" id="PTHR13610:SF9">
    <property type="entry name" value="FI06469P"/>
    <property type="match status" value="1"/>
</dbReference>
<dbReference type="CDD" id="cd02440">
    <property type="entry name" value="AdoMet_MTases"/>
    <property type="match status" value="1"/>
</dbReference>
<keyword evidence="3" id="KW-0949">S-adenosyl-L-methionine</keyword>
<comment type="caution">
    <text evidence="5">The sequence shown here is derived from an EMBL/GenBank/DDBJ whole genome shotgun (WGS) entry which is preliminary data.</text>
</comment>
<dbReference type="InterPro" id="IPR029063">
    <property type="entry name" value="SAM-dependent_MTases_sf"/>
</dbReference>
<keyword evidence="2" id="KW-0808">Transferase</keyword>
<name>A0A2M8LGS6_9BACT</name>
<dbReference type="GO" id="GO:0032259">
    <property type="term" value="P:methylation"/>
    <property type="evidence" value="ECO:0007669"/>
    <property type="project" value="UniProtKB-KW"/>
</dbReference>
<dbReference type="PANTHER" id="PTHR13610">
    <property type="entry name" value="METHYLTRANSFERASE DOMAIN-CONTAINING PROTEIN"/>
    <property type="match status" value="1"/>
</dbReference>
<dbReference type="InterPro" id="IPR026170">
    <property type="entry name" value="FAM173A/B"/>
</dbReference>
<evidence type="ECO:0000256" key="3">
    <source>
        <dbReference type="ARBA" id="ARBA00022691"/>
    </source>
</evidence>